<reference evidence="3" key="1">
    <citation type="journal article" date="2006" name="Science">
        <title>The genome of black cottonwood, Populus trichocarpa (Torr. &amp; Gray).</title>
        <authorList>
            <person name="Tuskan G.A."/>
            <person name="Difazio S."/>
            <person name="Jansson S."/>
            <person name="Bohlmann J."/>
            <person name="Grigoriev I."/>
            <person name="Hellsten U."/>
            <person name="Putnam N."/>
            <person name="Ralph S."/>
            <person name="Rombauts S."/>
            <person name="Salamov A."/>
            <person name="Schein J."/>
            <person name="Sterck L."/>
            <person name="Aerts A."/>
            <person name="Bhalerao R.R."/>
            <person name="Bhalerao R.P."/>
            <person name="Blaudez D."/>
            <person name="Boerjan W."/>
            <person name="Brun A."/>
            <person name="Brunner A."/>
            <person name="Busov V."/>
            <person name="Campbell M."/>
            <person name="Carlson J."/>
            <person name="Chalot M."/>
            <person name="Chapman J."/>
            <person name="Chen G.L."/>
            <person name="Cooper D."/>
            <person name="Coutinho P.M."/>
            <person name="Couturier J."/>
            <person name="Covert S."/>
            <person name="Cronk Q."/>
            <person name="Cunningham R."/>
            <person name="Davis J."/>
            <person name="Degroeve S."/>
            <person name="Dejardin A."/>
            <person name="Depamphilis C."/>
            <person name="Detter J."/>
            <person name="Dirks B."/>
            <person name="Dubchak I."/>
            <person name="Duplessis S."/>
            <person name="Ehlting J."/>
            <person name="Ellis B."/>
            <person name="Gendler K."/>
            <person name="Goodstein D."/>
            <person name="Gribskov M."/>
            <person name="Grimwood J."/>
            <person name="Groover A."/>
            <person name="Gunter L."/>
            <person name="Hamberger B."/>
            <person name="Heinze B."/>
            <person name="Helariutta Y."/>
            <person name="Henrissat B."/>
            <person name="Holligan D."/>
            <person name="Holt R."/>
            <person name="Huang W."/>
            <person name="Islam-Faridi N."/>
            <person name="Jones S."/>
            <person name="Jones-Rhoades M."/>
            <person name="Jorgensen R."/>
            <person name="Joshi C."/>
            <person name="Kangasjarvi J."/>
            <person name="Karlsson J."/>
            <person name="Kelleher C."/>
            <person name="Kirkpatrick R."/>
            <person name="Kirst M."/>
            <person name="Kohler A."/>
            <person name="Kalluri U."/>
            <person name="Larimer F."/>
            <person name="Leebens-Mack J."/>
            <person name="Leple J.C."/>
            <person name="Locascio P."/>
            <person name="Lou Y."/>
            <person name="Lucas S."/>
            <person name="Martin F."/>
            <person name="Montanini B."/>
            <person name="Napoli C."/>
            <person name="Nelson D.R."/>
            <person name="Nelson C."/>
            <person name="Nieminen K."/>
            <person name="Nilsson O."/>
            <person name="Pereda V."/>
            <person name="Peter G."/>
            <person name="Philippe R."/>
            <person name="Pilate G."/>
            <person name="Poliakov A."/>
            <person name="Razumovskaya J."/>
            <person name="Richardson P."/>
            <person name="Rinaldi C."/>
            <person name="Ritland K."/>
            <person name="Rouze P."/>
            <person name="Ryaboy D."/>
            <person name="Schmutz J."/>
            <person name="Schrader J."/>
            <person name="Segerman B."/>
            <person name="Shin H."/>
            <person name="Siddiqui A."/>
            <person name="Sterky F."/>
            <person name="Terry A."/>
            <person name="Tsai C.J."/>
            <person name="Uberbacher E."/>
            <person name="Unneberg P."/>
            <person name="Vahala J."/>
            <person name="Wall K."/>
            <person name="Wessler S."/>
            <person name="Yang G."/>
            <person name="Yin T."/>
            <person name="Douglas C."/>
            <person name="Marra M."/>
            <person name="Sandberg G."/>
            <person name="Van de Peer Y."/>
            <person name="Rokhsar D."/>
        </authorList>
    </citation>
    <scope>NUCLEOTIDE SEQUENCE [LARGE SCALE GENOMIC DNA]</scope>
    <source>
        <strain evidence="3">Nisqually-1</strain>
    </source>
</reference>
<feature type="domain" description="DC1" evidence="2">
    <location>
        <begin position="128"/>
        <end position="171"/>
    </location>
</feature>
<evidence type="ECO:0000256" key="1">
    <source>
        <dbReference type="ARBA" id="ARBA00022737"/>
    </source>
</evidence>
<dbReference type="EMBL" id="KZ623434">
    <property type="protein sequence ID" value="PNS22835.1"/>
    <property type="molecule type" value="Genomic_DNA"/>
</dbReference>
<dbReference type="PANTHER" id="PTHR32410:SF211">
    <property type="entry name" value="CYSTEINE_HISTIDINE-RICH C1 DOMAIN FAMILY PROTEIN"/>
    <property type="match status" value="1"/>
</dbReference>
<dbReference type="InterPro" id="IPR046349">
    <property type="entry name" value="C1-like_sf"/>
</dbReference>
<dbReference type="eggNOG" id="ENOG502RANS">
    <property type="taxonomic scope" value="Eukaryota"/>
</dbReference>
<evidence type="ECO:0000313" key="3">
    <source>
        <dbReference type="EMBL" id="PNS22835.1"/>
    </source>
</evidence>
<dbReference type="Pfam" id="PF03107">
    <property type="entry name" value="C1_2"/>
    <property type="match status" value="2"/>
</dbReference>
<protein>
    <recommendedName>
        <fullName evidence="2">DC1 domain-containing protein</fullName>
    </recommendedName>
</protein>
<organism evidence="3">
    <name type="scientific">Populus trichocarpa</name>
    <name type="common">Western balsam poplar</name>
    <name type="synonym">Populus balsamifera subsp. trichocarpa</name>
    <dbReference type="NCBI Taxonomy" id="3694"/>
    <lineage>
        <taxon>Eukaryota</taxon>
        <taxon>Viridiplantae</taxon>
        <taxon>Streptophyta</taxon>
        <taxon>Embryophyta</taxon>
        <taxon>Tracheophyta</taxon>
        <taxon>Spermatophyta</taxon>
        <taxon>Magnoliopsida</taxon>
        <taxon>eudicotyledons</taxon>
        <taxon>Gunneridae</taxon>
        <taxon>Pentapetalae</taxon>
        <taxon>rosids</taxon>
        <taxon>fabids</taxon>
        <taxon>Malpighiales</taxon>
        <taxon>Salicaceae</taxon>
        <taxon>Saliceae</taxon>
        <taxon>Populus</taxon>
    </lineage>
</organism>
<dbReference type="InterPro" id="IPR004146">
    <property type="entry name" value="DC1"/>
</dbReference>
<feature type="domain" description="DC1" evidence="2">
    <location>
        <begin position="40"/>
        <end position="76"/>
    </location>
</feature>
<dbReference type="PANTHER" id="PTHR32410">
    <property type="entry name" value="CYSTEINE/HISTIDINE-RICH C1 DOMAIN FAMILY PROTEIN"/>
    <property type="match status" value="1"/>
</dbReference>
<reference evidence="3" key="2">
    <citation type="submission" date="2017-07" db="EMBL/GenBank/DDBJ databases">
        <title>WGS assembly of Populus trichocarpa.</title>
        <authorList>
            <person name="Tuskan G."/>
            <person name="Difazio S."/>
            <person name="Jansson S."/>
            <person name="Bohlmann J."/>
            <person name="Grigoriev I."/>
            <person name="Hellsten U."/>
            <person name="Putnam N."/>
            <person name="Ralph S."/>
            <person name="Rombauts S."/>
            <person name="Salamov A."/>
            <person name="Schein J."/>
            <person name="Sterck L."/>
            <person name="Aerts A."/>
            <person name="Bhalerao R."/>
            <person name="Bhalerao R."/>
            <person name="Blaudez D."/>
            <person name="Boerjan W."/>
            <person name="Brun A."/>
            <person name="Brunner A."/>
            <person name="Busov V."/>
            <person name="Campbell M."/>
            <person name="Carlson J."/>
            <person name="Chalot M."/>
            <person name="Chapman J."/>
            <person name="Chen G."/>
            <person name="Cooper D."/>
            <person name="Coutinho P."/>
            <person name="Couturier J."/>
            <person name="Covert S."/>
            <person name="Cronk Q."/>
            <person name="Cunningham R."/>
            <person name="Davis J."/>
            <person name="Degroeve S."/>
            <person name="Dejardin A."/>
            <person name="Depamphilis C."/>
            <person name="Detter J."/>
            <person name="Dirks B."/>
            <person name="Dubchak I."/>
            <person name="Duplessis S."/>
            <person name="Ehlting J."/>
            <person name="Ellis B."/>
            <person name="Gendler K."/>
            <person name="Goodstein D."/>
            <person name="Gribskov M."/>
            <person name="Grimwood J."/>
            <person name="Groover A."/>
            <person name="Gunter L."/>
            <person name="Hamberger B."/>
            <person name="Heinze B."/>
            <person name="Helariutta Y."/>
            <person name="Henrissat B."/>
            <person name="Holligan D."/>
            <person name="Holt R."/>
            <person name="Huang W."/>
            <person name="Islam-Faridi N."/>
            <person name="Jones S."/>
            <person name="Jones-Rhoades M."/>
            <person name="Jorgensen R."/>
            <person name="Joshi C."/>
            <person name="Kangasjarvi J."/>
            <person name="Karlsson J."/>
            <person name="Kelleher C."/>
            <person name="Kirkpatrick R."/>
            <person name="Kirst M."/>
            <person name="Kohler A."/>
            <person name="Kalluri U."/>
            <person name="Larimer F."/>
            <person name="Leebens-Mack J."/>
            <person name="Leple J."/>
            <person name="Locascio P."/>
            <person name="Lou Y."/>
            <person name="Lucas S."/>
            <person name="Martin F."/>
            <person name="Montanini B."/>
            <person name="Napoli C."/>
            <person name="Nelson D."/>
            <person name="Nelson C."/>
            <person name="Nieminen K."/>
            <person name="Nilsson O."/>
            <person name="Pereda V."/>
            <person name="Peter G."/>
            <person name="Philippe R."/>
            <person name="Pilate G."/>
            <person name="Poliakov A."/>
            <person name="Razumovskaya J."/>
            <person name="Richardson P."/>
            <person name="Rinaldi C."/>
            <person name="Ritland K."/>
            <person name="Rouze P."/>
            <person name="Ryaboy D."/>
            <person name="Schmutz J."/>
            <person name="Schrader J."/>
            <person name="Segerman B."/>
            <person name="Shin H."/>
            <person name="Siddiqui A."/>
            <person name="Sterky F."/>
            <person name="Terry A."/>
            <person name="Tsai C."/>
            <person name="Uberbacher E."/>
            <person name="Unneberg P."/>
            <person name="Vahala J."/>
            <person name="Wall K."/>
            <person name="Wessler S."/>
            <person name="Yang G."/>
            <person name="Yin T."/>
            <person name="Douglas C."/>
            <person name="Marra M."/>
            <person name="Sandberg G."/>
            <person name="Van De Peer Y."/>
            <person name="Rokhsar D."/>
        </authorList>
    </citation>
    <scope>NUCLEOTIDE SEQUENCE</scope>
    <source>
        <strain evidence="3">Nisqually-1</strain>
    </source>
</reference>
<accession>B9II01</accession>
<gene>
    <name evidence="3" type="ORF">POPTR_T110700</name>
</gene>
<name>B9II01_POPTR</name>
<dbReference type="InterPro" id="IPR053192">
    <property type="entry name" value="Vacuole_Formation_Reg"/>
</dbReference>
<dbReference type="InParanoid" id="B9II01"/>
<dbReference type="SUPFAM" id="SSF57889">
    <property type="entry name" value="Cysteine-rich domain"/>
    <property type="match status" value="2"/>
</dbReference>
<evidence type="ECO:0000259" key="2">
    <source>
        <dbReference type="Pfam" id="PF03107"/>
    </source>
</evidence>
<sequence length="197" mass="23343">MSTRLSCQFVVHKKCISLPRTLKTVLHHHPQIIHTYHPQQCIKSIKKHCGICCREVDTEYGVYYCPDCDFVAHVNCSIEYGDSTLTEIVEENEEEQSVTVDDQFMVPSFRVVREIREERIIEEIKHLSHQHNLILNDKVDDDLKCDGCMLPISTPFYSCDSCNFFLDKTCIELPRRKKWQYHENQLILSWNRWEHDL</sequence>
<keyword evidence="1" id="KW-0677">Repeat</keyword>
<dbReference type="HOGENOM" id="CLU_1386248_0_0_1"/>
<dbReference type="AlphaFoldDB" id="B9II01"/>
<proteinExistence type="predicted"/>